<dbReference type="Pfam" id="PF01344">
    <property type="entry name" value="Kelch_1"/>
    <property type="match status" value="2"/>
</dbReference>
<dbReference type="Gene3D" id="2.120.10.80">
    <property type="entry name" value="Kelch-type beta propeller"/>
    <property type="match status" value="1"/>
</dbReference>
<dbReference type="EMBL" id="JACBKZ010000006">
    <property type="protein sequence ID" value="KAF5947295.1"/>
    <property type="molecule type" value="Genomic_DNA"/>
</dbReference>
<keyword evidence="2" id="KW-1133">Transmembrane helix</keyword>
<name>A0A7J7H459_CAMSI</name>
<feature type="compositionally biased region" description="Basic residues" evidence="1">
    <location>
        <begin position="10"/>
        <end position="19"/>
    </location>
</feature>
<feature type="compositionally biased region" description="Low complexity" evidence="1">
    <location>
        <begin position="32"/>
        <end position="42"/>
    </location>
</feature>
<protein>
    <submittedName>
        <fullName evidence="3">Uncharacterized protein</fullName>
    </submittedName>
</protein>
<evidence type="ECO:0000256" key="1">
    <source>
        <dbReference type="SAM" id="MobiDB-lite"/>
    </source>
</evidence>
<sequence length="261" mass="29569">MATMAILLGPRKRKARRNGGRSEVGRVGPKISESSSSLSSSSPPHVQSVCFRGKSIENDMIEWFHFTMAGSESNKKKERRRRCQRGQVNLVFHHNHRHKGEGEHSRTLSPIQIQPPDCSSDASLAALGSIIYCIGGCRFQNTRQVHYFDVNRPKEGWKEASSMINPRSEAKVVALHGKLYVFGGCSPDCGLRFLSQVGLMMMMGVRVNGQLYLHPLLFPLLILLMVIVAYLLWLVKLPTRLWWYYRALMLLMSMMLRIIPG</sequence>
<keyword evidence="2" id="KW-0472">Membrane</keyword>
<dbReference type="AlphaFoldDB" id="A0A7J7H459"/>
<reference evidence="3 4" key="2">
    <citation type="submission" date="2020-07" db="EMBL/GenBank/DDBJ databases">
        <title>Genome assembly of wild tea tree DASZ reveals pedigree and selection history of tea varieties.</title>
        <authorList>
            <person name="Zhang W."/>
        </authorList>
    </citation>
    <scope>NUCLEOTIDE SEQUENCE [LARGE SCALE GENOMIC DNA]</scope>
    <source>
        <strain evidence="4">cv. G240</strain>
        <tissue evidence="3">Leaf</tissue>
    </source>
</reference>
<dbReference type="SUPFAM" id="SSF117281">
    <property type="entry name" value="Kelch motif"/>
    <property type="match status" value="1"/>
</dbReference>
<proteinExistence type="predicted"/>
<comment type="caution">
    <text evidence="3">The sequence shown here is derived from an EMBL/GenBank/DDBJ whole genome shotgun (WGS) entry which is preliminary data.</text>
</comment>
<keyword evidence="4" id="KW-1185">Reference proteome</keyword>
<feature type="transmembrane region" description="Helical" evidence="2">
    <location>
        <begin position="211"/>
        <end position="235"/>
    </location>
</feature>
<feature type="transmembrane region" description="Helical" evidence="2">
    <location>
        <begin position="241"/>
        <end position="259"/>
    </location>
</feature>
<evidence type="ECO:0000256" key="2">
    <source>
        <dbReference type="SAM" id="Phobius"/>
    </source>
</evidence>
<feature type="region of interest" description="Disordered" evidence="1">
    <location>
        <begin position="1"/>
        <end position="45"/>
    </location>
</feature>
<dbReference type="Proteomes" id="UP000593564">
    <property type="component" value="Unassembled WGS sequence"/>
</dbReference>
<dbReference type="InterPro" id="IPR006652">
    <property type="entry name" value="Kelch_1"/>
</dbReference>
<gene>
    <name evidence="3" type="ORF">HYC85_013252</name>
</gene>
<reference evidence="4" key="1">
    <citation type="journal article" date="2020" name="Nat. Commun.">
        <title>Genome assembly of wild tea tree DASZ reveals pedigree and selection history of tea varieties.</title>
        <authorList>
            <person name="Zhang W."/>
            <person name="Zhang Y."/>
            <person name="Qiu H."/>
            <person name="Guo Y."/>
            <person name="Wan H."/>
            <person name="Zhang X."/>
            <person name="Scossa F."/>
            <person name="Alseekh S."/>
            <person name="Zhang Q."/>
            <person name="Wang P."/>
            <person name="Xu L."/>
            <person name="Schmidt M.H."/>
            <person name="Jia X."/>
            <person name="Li D."/>
            <person name="Zhu A."/>
            <person name="Guo F."/>
            <person name="Chen W."/>
            <person name="Ni D."/>
            <person name="Usadel B."/>
            <person name="Fernie A.R."/>
            <person name="Wen W."/>
        </authorList>
    </citation>
    <scope>NUCLEOTIDE SEQUENCE [LARGE SCALE GENOMIC DNA]</scope>
    <source>
        <strain evidence="4">cv. G240</strain>
    </source>
</reference>
<evidence type="ECO:0000313" key="3">
    <source>
        <dbReference type="EMBL" id="KAF5947295.1"/>
    </source>
</evidence>
<evidence type="ECO:0000313" key="4">
    <source>
        <dbReference type="Proteomes" id="UP000593564"/>
    </source>
</evidence>
<dbReference type="InterPro" id="IPR015915">
    <property type="entry name" value="Kelch-typ_b-propeller"/>
</dbReference>
<organism evidence="3 4">
    <name type="scientific">Camellia sinensis</name>
    <name type="common">Tea plant</name>
    <name type="synonym">Thea sinensis</name>
    <dbReference type="NCBI Taxonomy" id="4442"/>
    <lineage>
        <taxon>Eukaryota</taxon>
        <taxon>Viridiplantae</taxon>
        <taxon>Streptophyta</taxon>
        <taxon>Embryophyta</taxon>
        <taxon>Tracheophyta</taxon>
        <taxon>Spermatophyta</taxon>
        <taxon>Magnoliopsida</taxon>
        <taxon>eudicotyledons</taxon>
        <taxon>Gunneridae</taxon>
        <taxon>Pentapetalae</taxon>
        <taxon>asterids</taxon>
        <taxon>Ericales</taxon>
        <taxon>Theaceae</taxon>
        <taxon>Camellia</taxon>
    </lineage>
</organism>
<keyword evidence="2" id="KW-0812">Transmembrane</keyword>
<accession>A0A7J7H459</accession>